<dbReference type="Ensembl" id="ENSMMDT00005001892.1">
    <property type="protein sequence ID" value="ENSMMDP00005001858.1"/>
    <property type="gene ID" value="ENSMMDG00005000992.1"/>
</dbReference>
<dbReference type="GO" id="GO:0016757">
    <property type="term" value="F:glycosyltransferase activity"/>
    <property type="evidence" value="ECO:0007669"/>
    <property type="project" value="UniProtKB-KW"/>
</dbReference>
<reference evidence="7" key="2">
    <citation type="submission" date="2025-08" db="UniProtKB">
        <authorList>
            <consortium name="Ensembl"/>
        </authorList>
    </citation>
    <scope>IDENTIFICATION</scope>
</reference>
<dbReference type="PANTHER" id="PTHR21328">
    <property type="entry name" value="POLY ADP-RIBOSE POLYMERASE FAMILY, MEMBER PARP"/>
    <property type="match status" value="1"/>
</dbReference>
<accession>A0A667WJT3</accession>
<protein>
    <submittedName>
        <fullName evidence="7">Uncharacterized protein</fullName>
    </submittedName>
</protein>
<dbReference type="Proteomes" id="UP000472263">
    <property type="component" value="Chromosome 6"/>
</dbReference>
<evidence type="ECO:0000256" key="2">
    <source>
        <dbReference type="ARBA" id="ARBA00022679"/>
    </source>
</evidence>
<keyword evidence="3" id="KW-0548">Nucleotidyltransferase</keyword>
<proteinExistence type="inferred from homology"/>
<reference evidence="7" key="3">
    <citation type="submission" date="2025-09" db="UniProtKB">
        <authorList>
            <consortium name="Ensembl"/>
        </authorList>
    </citation>
    <scope>IDENTIFICATION</scope>
</reference>
<keyword evidence="2" id="KW-0808">Transferase</keyword>
<name>A0A667WJT3_9TELE</name>
<evidence type="ECO:0000256" key="6">
    <source>
        <dbReference type="ARBA" id="ARBA00024347"/>
    </source>
</evidence>
<dbReference type="InParanoid" id="A0A667WJT3"/>
<evidence type="ECO:0000256" key="1">
    <source>
        <dbReference type="ARBA" id="ARBA00022676"/>
    </source>
</evidence>
<organism evidence="7 8">
    <name type="scientific">Myripristis murdjan</name>
    <name type="common">pinecone soldierfish</name>
    <dbReference type="NCBI Taxonomy" id="586833"/>
    <lineage>
        <taxon>Eukaryota</taxon>
        <taxon>Metazoa</taxon>
        <taxon>Chordata</taxon>
        <taxon>Craniata</taxon>
        <taxon>Vertebrata</taxon>
        <taxon>Euteleostomi</taxon>
        <taxon>Actinopterygii</taxon>
        <taxon>Neopterygii</taxon>
        <taxon>Teleostei</taxon>
        <taxon>Neoteleostei</taxon>
        <taxon>Acanthomorphata</taxon>
        <taxon>Holocentriformes</taxon>
        <taxon>Holocentridae</taxon>
        <taxon>Myripristis</taxon>
    </lineage>
</organism>
<evidence type="ECO:0000256" key="5">
    <source>
        <dbReference type="ARBA" id="ARBA00023027"/>
    </source>
</evidence>
<keyword evidence="8" id="KW-1185">Reference proteome</keyword>
<evidence type="ECO:0000313" key="8">
    <source>
        <dbReference type="Proteomes" id="UP000472263"/>
    </source>
</evidence>
<keyword evidence="4" id="KW-0013">ADP-ribosylation</keyword>
<keyword evidence="5" id="KW-0520">NAD</keyword>
<keyword evidence="1" id="KW-0328">Glycosyltransferase</keyword>
<sequence length="189" mass="21605">QEIDSQPWNESQSDEDSDLEEFLYGIQGSCATDLYRHPQLDTDIEAVRTLYSHAAVSVREYGTIDDVDVDLHINVSFLDEEVAKAWMINPSEPIVIRLHLSPSQYLDGPAPSVEVFQPSRTDSFGPGVHLQNILKTFISQEWKNLTNDNITVQQKSKHTWFRPGGTIKKFRARLSIWSPISRYEVTELN</sequence>
<dbReference type="AlphaFoldDB" id="A0A667WJT3"/>
<evidence type="ECO:0000256" key="4">
    <source>
        <dbReference type="ARBA" id="ARBA00022765"/>
    </source>
</evidence>
<dbReference type="GeneTree" id="ENSGT00950000183129"/>
<evidence type="ECO:0000256" key="3">
    <source>
        <dbReference type="ARBA" id="ARBA00022695"/>
    </source>
</evidence>
<dbReference type="InterPro" id="IPR051838">
    <property type="entry name" value="ARTD_PARP"/>
</dbReference>
<dbReference type="GO" id="GO:0016779">
    <property type="term" value="F:nucleotidyltransferase activity"/>
    <property type="evidence" value="ECO:0007669"/>
    <property type="project" value="UniProtKB-KW"/>
</dbReference>
<comment type="similarity">
    <text evidence="6">Belongs to the ARTD/PARP family.</text>
</comment>
<evidence type="ECO:0000313" key="7">
    <source>
        <dbReference type="Ensembl" id="ENSMMDP00005001858.1"/>
    </source>
</evidence>
<reference evidence="7" key="1">
    <citation type="submission" date="2019-06" db="EMBL/GenBank/DDBJ databases">
        <authorList>
            <consortium name="Wellcome Sanger Institute Data Sharing"/>
        </authorList>
    </citation>
    <scope>NUCLEOTIDE SEQUENCE [LARGE SCALE GENOMIC DNA]</scope>
</reference>